<gene>
    <name evidence="3" type="ordered locus">Psed_5776</name>
</gene>
<feature type="transmembrane region" description="Helical" evidence="2">
    <location>
        <begin position="119"/>
        <end position="140"/>
    </location>
</feature>
<dbReference type="STRING" id="675635.Psed_5776"/>
<keyword evidence="2" id="KW-0812">Transmembrane</keyword>
<dbReference type="EMBL" id="CP002593">
    <property type="protein sequence ID" value="AEA27903.1"/>
    <property type="molecule type" value="Genomic_DNA"/>
</dbReference>
<feature type="transmembrane region" description="Helical" evidence="2">
    <location>
        <begin position="12"/>
        <end position="32"/>
    </location>
</feature>
<reference evidence="3 4" key="1">
    <citation type="journal article" date="2011" name="J. Bacteriol.">
        <title>Genome sequence of the 1,4-dioxane-degrading Pseudonocardia dioxanivorans strain CB1190.</title>
        <authorList>
            <person name="Sales C.M."/>
            <person name="Mahendra S."/>
            <person name="Grostern A."/>
            <person name="Parales R.E."/>
            <person name="Goodwin L.A."/>
            <person name="Woyke T."/>
            <person name="Nolan M."/>
            <person name="Lapidus A."/>
            <person name="Chertkov O."/>
            <person name="Ovchinnikova G."/>
            <person name="Sczyrba A."/>
            <person name="Alvarez-Cohen L."/>
        </authorList>
    </citation>
    <scope>NUCLEOTIDE SEQUENCE [LARGE SCALE GENOMIC DNA]</scope>
    <source>
        <strain evidence="4">ATCC 55486 / DSM 44775 / JCM 13855 / CB1190</strain>
    </source>
</reference>
<sequence>MSGQRDARDWVTWAGLAVVGAAAAIMSFTALADLAELLGVRATLHAPWDPAWGASLKVAWLLPLTIDVFAAVATRVWLRRRTNAEALAYARRAAWAAIGATIVGNGAHGALTATADHPWPAAVVVSAVPAVALGGMVHLAHLVGRGPDPEPDQQPAVAPLEAWLDAVLAEAWDTPIRAWAARVDDDGRPIPTRDEDDDVLAADLRAVNAARGRPLTQDEVRDRYGVGATRAARLRRAADTSPDRQPDPPITPNLETAGALG</sequence>
<protein>
    <recommendedName>
        <fullName evidence="5">DUF2637 domain-containing protein</fullName>
    </recommendedName>
</protein>
<dbReference type="AlphaFoldDB" id="F4D1B5"/>
<dbReference type="InterPro" id="IPR021235">
    <property type="entry name" value="DUF2637"/>
</dbReference>
<feature type="region of interest" description="Disordered" evidence="1">
    <location>
        <begin position="224"/>
        <end position="261"/>
    </location>
</feature>
<proteinExistence type="predicted"/>
<evidence type="ECO:0000256" key="2">
    <source>
        <dbReference type="SAM" id="Phobius"/>
    </source>
</evidence>
<feature type="transmembrane region" description="Helical" evidence="2">
    <location>
        <begin position="52"/>
        <end position="72"/>
    </location>
</feature>
<dbReference type="eggNOG" id="ENOG503032H">
    <property type="taxonomic scope" value="Bacteria"/>
</dbReference>
<dbReference type="HOGENOM" id="CLU_1065055_0_0_11"/>
<dbReference type="RefSeq" id="WP_013677802.1">
    <property type="nucleotide sequence ID" value="NC_015312.1"/>
</dbReference>
<dbReference type="Pfam" id="PF10935">
    <property type="entry name" value="DUF2637"/>
    <property type="match status" value="1"/>
</dbReference>
<dbReference type="Proteomes" id="UP000007809">
    <property type="component" value="Chromosome"/>
</dbReference>
<evidence type="ECO:0008006" key="5">
    <source>
        <dbReference type="Google" id="ProtNLM"/>
    </source>
</evidence>
<organism evidence="3 4">
    <name type="scientific">Pseudonocardia dioxanivorans (strain ATCC 55486 / DSM 44775 / JCM 13855 / CB1190)</name>
    <dbReference type="NCBI Taxonomy" id="675635"/>
    <lineage>
        <taxon>Bacteria</taxon>
        <taxon>Bacillati</taxon>
        <taxon>Actinomycetota</taxon>
        <taxon>Actinomycetes</taxon>
        <taxon>Pseudonocardiales</taxon>
        <taxon>Pseudonocardiaceae</taxon>
        <taxon>Pseudonocardia</taxon>
    </lineage>
</organism>
<keyword evidence="2" id="KW-0472">Membrane</keyword>
<evidence type="ECO:0000313" key="4">
    <source>
        <dbReference type="Proteomes" id="UP000007809"/>
    </source>
</evidence>
<name>F4D1B5_PSEUX</name>
<keyword evidence="4" id="KW-1185">Reference proteome</keyword>
<accession>F4D1B5</accession>
<evidence type="ECO:0000256" key="1">
    <source>
        <dbReference type="SAM" id="MobiDB-lite"/>
    </source>
</evidence>
<feature type="compositionally biased region" description="Basic and acidic residues" evidence="1">
    <location>
        <begin position="236"/>
        <end position="246"/>
    </location>
</feature>
<dbReference type="KEGG" id="pdx:Psed_5776"/>
<keyword evidence="2" id="KW-1133">Transmembrane helix</keyword>
<evidence type="ECO:0000313" key="3">
    <source>
        <dbReference type="EMBL" id="AEA27903.1"/>
    </source>
</evidence>
<feature type="transmembrane region" description="Helical" evidence="2">
    <location>
        <begin position="93"/>
        <end position="113"/>
    </location>
</feature>